<dbReference type="GO" id="GO:0004497">
    <property type="term" value="F:monooxygenase activity"/>
    <property type="evidence" value="ECO:0007669"/>
    <property type="project" value="UniProtKB-KW"/>
</dbReference>
<dbReference type="AlphaFoldDB" id="A0A9P1GTY4"/>
<dbReference type="SUPFAM" id="SSF51905">
    <property type="entry name" value="FAD/NAD(P)-binding domain"/>
    <property type="match status" value="1"/>
</dbReference>
<keyword evidence="3" id="KW-0274">FAD</keyword>
<organism evidence="7 8">
    <name type="scientific">Parascedosporium putredinis</name>
    <dbReference type="NCBI Taxonomy" id="1442378"/>
    <lineage>
        <taxon>Eukaryota</taxon>
        <taxon>Fungi</taxon>
        <taxon>Dikarya</taxon>
        <taxon>Ascomycota</taxon>
        <taxon>Pezizomycotina</taxon>
        <taxon>Sordariomycetes</taxon>
        <taxon>Hypocreomycetidae</taxon>
        <taxon>Microascales</taxon>
        <taxon>Microascaceae</taxon>
        <taxon>Parascedosporium</taxon>
    </lineage>
</organism>
<protein>
    <recommendedName>
        <fullName evidence="6">FAD-binding domain-containing protein</fullName>
    </recommendedName>
</protein>
<name>A0A9P1GTY4_9PEZI</name>
<dbReference type="InterPro" id="IPR002938">
    <property type="entry name" value="FAD-bd"/>
</dbReference>
<dbReference type="PANTHER" id="PTHR13789">
    <property type="entry name" value="MONOOXYGENASE"/>
    <property type="match status" value="1"/>
</dbReference>
<keyword evidence="5" id="KW-0503">Monooxygenase</keyword>
<evidence type="ECO:0000313" key="7">
    <source>
        <dbReference type="EMBL" id="CAI4210222.1"/>
    </source>
</evidence>
<comment type="similarity">
    <text evidence="1">Belongs to the paxM FAD-dependent monooxygenase family.</text>
</comment>
<dbReference type="Proteomes" id="UP000838763">
    <property type="component" value="Unassembled WGS sequence"/>
</dbReference>
<dbReference type="InterPro" id="IPR036188">
    <property type="entry name" value="FAD/NAD-bd_sf"/>
</dbReference>
<dbReference type="GO" id="GO:0071949">
    <property type="term" value="F:FAD binding"/>
    <property type="evidence" value="ECO:0007669"/>
    <property type="project" value="InterPro"/>
</dbReference>
<evidence type="ECO:0000256" key="4">
    <source>
        <dbReference type="ARBA" id="ARBA00023002"/>
    </source>
</evidence>
<comment type="caution">
    <text evidence="7">The sequence shown here is derived from an EMBL/GenBank/DDBJ whole genome shotgun (WGS) entry which is preliminary data.</text>
</comment>
<accession>A0A9P1GTY4</accession>
<dbReference type="OrthoDB" id="420606at2759"/>
<proteinExistence type="inferred from homology"/>
<keyword evidence="2" id="KW-0285">Flavoprotein</keyword>
<reference evidence="7" key="1">
    <citation type="submission" date="2022-11" db="EMBL/GenBank/DDBJ databases">
        <authorList>
            <person name="Scott C."/>
            <person name="Bruce N."/>
        </authorList>
    </citation>
    <scope>NUCLEOTIDE SEQUENCE</scope>
</reference>
<feature type="domain" description="FAD-binding" evidence="6">
    <location>
        <begin position="313"/>
        <end position="353"/>
    </location>
</feature>
<keyword evidence="8" id="KW-1185">Reference proteome</keyword>
<evidence type="ECO:0000256" key="5">
    <source>
        <dbReference type="ARBA" id="ARBA00023033"/>
    </source>
</evidence>
<dbReference type="Pfam" id="PF01494">
    <property type="entry name" value="FAD_binding_3"/>
    <property type="match status" value="1"/>
</dbReference>
<sequence length="456" mass="50261">MTGDVCPEEGLRVLVIGAGLAGLAVAISTKLANPAHQVTILEAAKALQEIGAALQMTPNATRLLEKWSVLDALRPDVIEPRSLTVRRYDGTEVLAHEGCLREVMEENYCAPFWNVHRVDLQRELVRRCRELGVRIELGRRAVRVDFAKATVVLAASGHMPQKGGRESDEVMAAEVGAERESLRHGDVVICAEGLWSSTRAQFLGAASPNPSPTGDIAYRICLHTKDLRGPHRDEIAAFARSEAALHVGLLMPDDDDDDSFPPGTIRADADPAEMRAQFAAWDPFLARILSEVDSVQRWRLLWLEAPADWTSPDGRFFMLGDACHPMLPYLAQGANSALEDGAVLGHLLGKIRNPDAGSYASCQRLPAVAAMYQALRSGRGAEIQREAFAQRHDFHLPDGERQAARDEIFRTAARGDWEPGTDDAFPSRWTCPRVQKFLYGYDAYAEAEALYQKNPF</sequence>
<dbReference type="Gene3D" id="3.50.50.60">
    <property type="entry name" value="FAD/NAD(P)-binding domain"/>
    <property type="match status" value="1"/>
</dbReference>
<dbReference type="PRINTS" id="PR00420">
    <property type="entry name" value="RNGMNOXGNASE"/>
</dbReference>
<evidence type="ECO:0000256" key="2">
    <source>
        <dbReference type="ARBA" id="ARBA00022630"/>
    </source>
</evidence>
<dbReference type="PANTHER" id="PTHR13789:SF238">
    <property type="entry name" value="PUTATIVE (AFU_ORTHOLOGUE AFUA_2G01680)-RELATED"/>
    <property type="match status" value="1"/>
</dbReference>
<evidence type="ECO:0000259" key="6">
    <source>
        <dbReference type="Pfam" id="PF01494"/>
    </source>
</evidence>
<dbReference type="InterPro" id="IPR050493">
    <property type="entry name" value="FAD-dep_Monooxygenase_BioMet"/>
</dbReference>
<evidence type="ECO:0000313" key="8">
    <source>
        <dbReference type="Proteomes" id="UP000838763"/>
    </source>
</evidence>
<dbReference type="EMBL" id="CALLCH030000001">
    <property type="protein sequence ID" value="CAI4210222.1"/>
    <property type="molecule type" value="Genomic_DNA"/>
</dbReference>
<gene>
    <name evidence="7" type="ORF">PPNO1_LOCUS29</name>
</gene>
<evidence type="ECO:0000256" key="3">
    <source>
        <dbReference type="ARBA" id="ARBA00022827"/>
    </source>
</evidence>
<evidence type="ECO:0000256" key="1">
    <source>
        <dbReference type="ARBA" id="ARBA00007992"/>
    </source>
</evidence>
<keyword evidence="4" id="KW-0560">Oxidoreductase</keyword>